<dbReference type="Pfam" id="PF13966">
    <property type="entry name" value="zf-RVT"/>
    <property type="match status" value="1"/>
</dbReference>
<sequence>TRTVWWRLLSNRIPTRSLLHQHVPSVFSSPTCQICSSVSEDLQHFFVFCPPKQRVWKIVLERCESDWAIDEISTFICHLRLPQRQLHKPVPILNICITIYTIWRQHWRFTYD</sequence>
<dbReference type="Proteomes" id="UP001209540">
    <property type="component" value="Unassembled WGS sequence"/>
</dbReference>
<feature type="domain" description="Reverse transcriptase zinc-binding" evidence="1">
    <location>
        <begin position="3"/>
        <end position="56"/>
    </location>
</feature>
<evidence type="ECO:0000313" key="2">
    <source>
        <dbReference type="EMBL" id="KAI9257125.1"/>
    </source>
</evidence>
<organism evidence="2 3">
    <name type="scientific">Phascolomyces articulosus</name>
    <dbReference type="NCBI Taxonomy" id="60185"/>
    <lineage>
        <taxon>Eukaryota</taxon>
        <taxon>Fungi</taxon>
        <taxon>Fungi incertae sedis</taxon>
        <taxon>Mucoromycota</taxon>
        <taxon>Mucoromycotina</taxon>
        <taxon>Mucoromycetes</taxon>
        <taxon>Mucorales</taxon>
        <taxon>Lichtheimiaceae</taxon>
        <taxon>Phascolomyces</taxon>
    </lineage>
</organism>
<reference evidence="2" key="1">
    <citation type="journal article" date="2022" name="IScience">
        <title>Evolution of zygomycete secretomes and the origins of terrestrial fungal ecologies.</title>
        <authorList>
            <person name="Chang Y."/>
            <person name="Wang Y."/>
            <person name="Mondo S."/>
            <person name="Ahrendt S."/>
            <person name="Andreopoulos W."/>
            <person name="Barry K."/>
            <person name="Beard J."/>
            <person name="Benny G.L."/>
            <person name="Blankenship S."/>
            <person name="Bonito G."/>
            <person name="Cuomo C."/>
            <person name="Desiro A."/>
            <person name="Gervers K.A."/>
            <person name="Hundley H."/>
            <person name="Kuo A."/>
            <person name="LaButti K."/>
            <person name="Lang B.F."/>
            <person name="Lipzen A."/>
            <person name="O'Donnell K."/>
            <person name="Pangilinan J."/>
            <person name="Reynolds N."/>
            <person name="Sandor L."/>
            <person name="Smith M.E."/>
            <person name="Tsang A."/>
            <person name="Grigoriev I.V."/>
            <person name="Stajich J.E."/>
            <person name="Spatafora J.W."/>
        </authorList>
    </citation>
    <scope>NUCLEOTIDE SEQUENCE</scope>
    <source>
        <strain evidence="2">RSA 2281</strain>
    </source>
</reference>
<dbReference type="InterPro" id="IPR026960">
    <property type="entry name" value="RVT-Znf"/>
</dbReference>
<accession>A0AAD5JW83</accession>
<dbReference type="EMBL" id="JAIXMP010000020">
    <property type="protein sequence ID" value="KAI9257125.1"/>
    <property type="molecule type" value="Genomic_DNA"/>
</dbReference>
<feature type="non-terminal residue" evidence="2">
    <location>
        <position position="112"/>
    </location>
</feature>
<dbReference type="AlphaFoldDB" id="A0AAD5JW83"/>
<reference evidence="2" key="2">
    <citation type="submission" date="2023-02" db="EMBL/GenBank/DDBJ databases">
        <authorList>
            <consortium name="DOE Joint Genome Institute"/>
            <person name="Mondo S.J."/>
            <person name="Chang Y."/>
            <person name="Wang Y."/>
            <person name="Ahrendt S."/>
            <person name="Andreopoulos W."/>
            <person name="Barry K."/>
            <person name="Beard J."/>
            <person name="Benny G.L."/>
            <person name="Blankenship S."/>
            <person name="Bonito G."/>
            <person name="Cuomo C."/>
            <person name="Desiro A."/>
            <person name="Gervers K.A."/>
            <person name="Hundley H."/>
            <person name="Kuo A."/>
            <person name="LaButti K."/>
            <person name="Lang B.F."/>
            <person name="Lipzen A."/>
            <person name="O'Donnell K."/>
            <person name="Pangilinan J."/>
            <person name="Reynolds N."/>
            <person name="Sandor L."/>
            <person name="Smith M.W."/>
            <person name="Tsang A."/>
            <person name="Grigoriev I.V."/>
            <person name="Stajich J.E."/>
            <person name="Spatafora J.W."/>
        </authorList>
    </citation>
    <scope>NUCLEOTIDE SEQUENCE</scope>
    <source>
        <strain evidence="2">RSA 2281</strain>
    </source>
</reference>
<keyword evidence="3" id="KW-1185">Reference proteome</keyword>
<proteinExistence type="predicted"/>
<feature type="non-terminal residue" evidence="2">
    <location>
        <position position="1"/>
    </location>
</feature>
<evidence type="ECO:0000259" key="1">
    <source>
        <dbReference type="Pfam" id="PF13966"/>
    </source>
</evidence>
<name>A0AAD5JW83_9FUNG</name>
<evidence type="ECO:0000313" key="3">
    <source>
        <dbReference type="Proteomes" id="UP001209540"/>
    </source>
</evidence>
<comment type="caution">
    <text evidence="2">The sequence shown here is derived from an EMBL/GenBank/DDBJ whole genome shotgun (WGS) entry which is preliminary data.</text>
</comment>
<protein>
    <recommendedName>
        <fullName evidence="1">Reverse transcriptase zinc-binding domain-containing protein</fullName>
    </recommendedName>
</protein>
<gene>
    <name evidence="2" type="ORF">BDA99DRAFT_404527</name>
</gene>